<dbReference type="Gene3D" id="3.30.519.10">
    <property type="entry name" value="Guanine Nucleotide Dissociation Inhibitor, domain 2"/>
    <property type="match status" value="2"/>
</dbReference>
<evidence type="ECO:0000256" key="3">
    <source>
        <dbReference type="ARBA" id="ARBA00022468"/>
    </source>
</evidence>
<keyword evidence="4" id="KW-0963">Cytoplasm</keyword>
<sequence>MDNQLPNDFDLVIVGMGMIESILSAAASRIGKRVLHIDTDDYYGGQWASFSLEAINRLQRDNSLGGSKGDDTFSIENEEMLAIGNNLFNIENFTGTWHIPKKNVCNEAITEHKGMEEEIVENDYNELKSKPLESVWTQENLLNESRKFNIDLMPKLQFARGDFVELLISSNIARYSEYRSISRVLTWLDNQLQVVPCSRSDVFTNSKVSVIEKRMLMKLLTSLEDGSEELKNYENKTFKTFLKDKKLSSNLIHYVLYAISMSTDETPCHQGVENTKRFLNSLGRFGKTPFLFCMYGSGELPQAFLQIKCCIWWCLCFSPTCEGHYFFGDHFKALLVGEQRINAENLIMGIEKSPERIVRNFPKNLVHLISNQITTPQEDFRHVVDNLFINYTEKDENESCKPQILWSCYFSLPDSNHCNLRENVPSNVYLCPGPDSDLDYDLSIKKEEFLPRAPDPEEIVIEGEEDPTENTAAEKTEQENENTVVKQLIHNIEKHDLNEEQTTQNT</sequence>
<dbReference type="Proteomes" id="UP001162164">
    <property type="component" value="Unassembled WGS sequence"/>
</dbReference>
<dbReference type="PANTHER" id="PTHR11787:SF4">
    <property type="entry name" value="CHM, RAB ESCORT PROTEIN 1"/>
    <property type="match status" value="1"/>
</dbReference>
<comment type="subcellular location">
    <subcellularLocation>
        <location evidence="1">Cytoplasm</location>
        <location evidence="1">Cytosol</location>
    </subcellularLocation>
</comment>
<evidence type="ECO:0000259" key="6">
    <source>
        <dbReference type="Pfam" id="PF22603"/>
    </source>
</evidence>
<dbReference type="Gene3D" id="3.50.50.60">
    <property type="entry name" value="FAD/NAD(P)-binding domain"/>
    <property type="match status" value="2"/>
</dbReference>
<dbReference type="InterPro" id="IPR001738">
    <property type="entry name" value="Rab_escort"/>
</dbReference>
<feature type="compositionally biased region" description="Acidic residues" evidence="5">
    <location>
        <begin position="456"/>
        <end position="468"/>
    </location>
</feature>
<comment type="similarity">
    <text evidence="2">Belongs to the Rab GDI family.</text>
</comment>
<dbReference type="Pfam" id="PF00996">
    <property type="entry name" value="GDI"/>
    <property type="match status" value="2"/>
</dbReference>
<evidence type="ECO:0000256" key="5">
    <source>
        <dbReference type="SAM" id="MobiDB-lite"/>
    </source>
</evidence>
<evidence type="ECO:0000313" key="7">
    <source>
        <dbReference type="EMBL" id="KAJ8982352.1"/>
    </source>
</evidence>
<evidence type="ECO:0000256" key="1">
    <source>
        <dbReference type="ARBA" id="ARBA00004514"/>
    </source>
</evidence>
<evidence type="ECO:0000256" key="4">
    <source>
        <dbReference type="ARBA" id="ARBA00022490"/>
    </source>
</evidence>
<dbReference type="Gene3D" id="1.10.405.10">
    <property type="entry name" value="Guanine Nucleotide Dissociation Inhibitor, domain 1"/>
    <property type="match status" value="1"/>
</dbReference>
<dbReference type="InterPro" id="IPR018203">
    <property type="entry name" value="GDP_dissociation_inhibitor"/>
</dbReference>
<dbReference type="Pfam" id="PF22603">
    <property type="entry name" value="RAE1_2_domI_C"/>
    <property type="match status" value="1"/>
</dbReference>
<keyword evidence="8" id="KW-1185">Reference proteome</keyword>
<gene>
    <name evidence="7" type="ORF">NQ317_013103</name>
</gene>
<reference evidence="7" key="1">
    <citation type="journal article" date="2023" name="Insect Mol. Biol.">
        <title>Genome sequencing provides insights into the evolution of gene families encoding plant cell wall-degrading enzymes in longhorned beetles.</title>
        <authorList>
            <person name="Shin N.R."/>
            <person name="Okamura Y."/>
            <person name="Kirsch R."/>
            <person name="Pauchet Y."/>
        </authorList>
    </citation>
    <scope>NUCLEOTIDE SEQUENCE</scope>
    <source>
        <strain evidence="7">MMC_N1</strain>
    </source>
</reference>
<dbReference type="InterPro" id="IPR054420">
    <property type="entry name" value="RAE1_2_domI_C"/>
</dbReference>
<proteinExistence type="inferred from homology"/>
<dbReference type="PRINTS" id="PR00891">
    <property type="entry name" value="RABGDIREP"/>
</dbReference>
<dbReference type="EMBL" id="JAPWTJ010000130">
    <property type="protein sequence ID" value="KAJ8982352.1"/>
    <property type="molecule type" value="Genomic_DNA"/>
</dbReference>
<evidence type="ECO:0000313" key="8">
    <source>
        <dbReference type="Proteomes" id="UP001162164"/>
    </source>
</evidence>
<name>A0ABQ9JXA5_9CUCU</name>
<feature type="domain" description="RAE1/2" evidence="6">
    <location>
        <begin position="365"/>
        <end position="436"/>
    </location>
</feature>
<dbReference type="PIRSF" id="PIRSF016550">
    <property type="entry name" value="Rab_ger_ger_transf_A_euk"/>
    <property type="match status" value="1"/>
</dbReference>
<evidence type="ECO:0000256" key="2">
    <source>
        <dbReference type="ARBA" id="ARBA00005593"/>
    </source>
</evidence>
<comment type="caution">
    <text evidence="7">The sequence shown here is derived from an EMBL/GenBank/DDBJ whole genome shotgun (WGS) entry which is preliminary data.</text>
</comment>
<dbReference type="PANTHER" id="PTHR11787">
    <property type="entry name" value="RAB GDP-DISSOCIATION INHIBITOR"/>
    <property type="match status" value="1"/>
</dbReference>
<dbReference type="SUPFAM" id="SSF51905">
    <property type="entry name" value="FAD/NAD(P)-binding domain"/>
    <property type="match status" value="1"/>
</dbReference>
<organism evidence="7 8">
    <name type="scientific">Molorchus minor</name>
    <dbReference type="NCBI Taxonomy" id="1323400"/>
    <lineage>
        <taxon>Eukaryota</taxon>
        <taxon>Metazoa</taxon>
        <taxon>Ecdysozoa</taxon>
        <taxon>Arthropoda</taxon>
        <taxon>Hexapoda</taxon>
        <taxon>Insecta</taxon>
        <taxon>Pterygota</taxon>
        <taxon>Neoptera</taxon>
        <taxon>Endopterygota</taxon>
        <taxon>Coleoptera</taxon>
        <taxon>Polyphaga</taxon>
        <taxon>Cucujiformia</taxon>
        <taxon>Chrysomeloidea</taxon>
        <taxon>Cerambycidae</taxon>
        <taxon>Lamiinae</taxon>
        <taxon>Monochamini</taxon>
        <taxon>Molorchus</taxon>
    </lineage>
</organism>
<dbReference type="InterPro" id="IPR036188">
    <property type="entry name" value="FAD/NAD-bd_sf"/>
</dbReference>
<protein>
    <recommendedName>
        <fullName evidence="6">RAE1/2 domain-containing protein</fullName>
    </recommendedName>
</protein>
<feature type="region of interest" description="Disordered" evidence="5">
    <location>
        <begin position="454"/>
        <end position="482"/>
    </location>
</feature>
<accession>A0ABQ9JXA5</accession>
<keyword evidence="3" id="KW-0343">GTPase activation</keyword>